<keyword evidence="3 6" id="KW-0378">Hydrolase</keyword>
<feature type="active site" description="Charge relay system" evidence="5 6">
    <location>
        <position position="442"/>
    </location>
</feature>
<dbReference type="PROSITE" id="PS51892">
    <property type="entry name" value="SUBTILASE"/>
    <property type="match status" value="1"/>
</dbReference>
<evidence type="ECO:0000259" key="8">
    <source>
        <dbReference type="Pfam" id="PF00082"/>
    </source>
</evidence>
<evidence type="ECO:0000256" key="3">
    <source>
        <dbReference type="ARBA" id="ARBA00022801"/>
    </source>
</evidence>
<dbReference type="PROSITE" id="PS00138">
    <property type="entry name" value="SUBTILASE_SER"/>
    <property type="match status" value="1"/>
</dbReference>
<dbReference type="InterPro" id="IPR051048">
    <property type="entry name" value="Peptidase_S8/S53_subtilisin"/>
</dbReference>
<keyword evidence="4 6" id="KW-0720">Serine protease</keyword>
<evidence type="ECO:0000256" key="7">
    <source>
        <dbReference type="SAM" id="SignalP"/>
    </source>
</evidence>
<dbReference type="GO" id="GO:0004252">
    <property type="term" value="F:serine-type endopeptidase activity"/>
    <property type="evidence" value="ECO:0007669"/>
    <property type="project" value="UniProtKB-UniRule"/>
</dbReference>
<dbReference type="AlphaFoldDB" id="A0A7W3LL98"/>
<keyword evidence="2 6" id="KW-0645">Protease</keyword>
<comment type="caution">
    <text evidence="9">The sequence shown here is derived from an EMBL/GenBank/DDBJ whole genome shotgun (WGS) entry which is preliminary data.</text>
</comment>
<evidence type="ECO:0000313" key="9">
    <source>
        <dbReference type="EMBL" id="MBA8950132.1"/>
    </source>
</evidence>
<reference evidence="9 10" key="1">
    <citation type="submission" date="2020-08" db="EMBL/GenBank/DDBJ databases">
        <title>Genomic Encyclopedia of Type Strains, Phase IV (KMG-IV): sequencing the most valuable type-strain genomes for metagenomic binning, comparative biology and taxonomic classification.</title>
        <authorList>
            <person name="Goeker M."/>
        </authorList>
    </citation>
    <scope>NUCLEOTIDE SEQUENCE [LARGE SCALE GENOMIC DNA]</scope>
    <source>
        <strain evidence="9 10">DSM 44197</strain>
    </source>
</reference>
<dbReference type="PANTHER" id="PTHR43399">
    <property type="entry name" value="SUBTILISIN-RELATED"/>
    <property type="match status" value="1"/>
</dbReference>
<evidence type="ECO:0000256" key="6">
    <source>
        <dbReference type="PROSITE-ProRule" id="PRU01240"/>
    </source>
</evidence>
<feature type="active site" description="Charge relay system" evidence="5 6">
    <location>
        <position position="268"/>
    </location>
</feature>
<dbReference type="PANTHER" id="PTHR43399:SF4">
    <property type="entry name" value="CELL WALL-ASSOCIATED PROTEASE"/>
    <property type="match status" value="1"/>
</dbReference>
<keyword evidence="10" id="KW-1185">Reference proteome</keyword>
<dbReference type="InterPro" id="IPR023828">
    <property type="entry name" value="Peptidase_S8_Ser-AS"/>
</dbReference>
<dbReference type="Proteomes" id="UP000572680">
    <property type="component" value="Unassembled WGS sequence"/>
</dbReference>
<evidence type="ECO:0000313" key="10">
    <source>
        <dbReference type="Proteomes" id="UP000572680"/>
    </source>
</evidence>
<dbReference type="InterPro" id="IPR036852">
    <property type="entry name" value="Peptidase_S8/S53_dom_sf"/>
</dbReference>
<dbReference type="Gene3D" id="3.40.50.200">
    <property type="entry name" value="Peptidase S8/S53 domain"/>
    <property type="match status" value="1"/>
</dbReference>
<feature type="chain" id="PRO_5030753124" evidence="7">
    <location>
        <begin position="33"/>
        <end position="1113"/>
    </location>
</feature>
<dbReference type="PRINTS" id="PR00723">
    <property type="entry name" value="SUBTILISIN"/>
</dbReference>
<evidence type="ECO:0000256" key="2">
    <source>
        <dbReference type="ARBA" id="ARBA00022670"/>
    </source>
</evidence>
<feature type="signal peptide" evidence="7">
    <location>
        <begin position="1"/>
        <end position="32"/>
    </location>
</feature>
<sequence>MKRRRRGTAASLLGAALAAGALVAVPTGGAVAAPGAASPLPTGRSWKVTLLTGDVVTLRTVKGRRAPLVTTERARGRGARAFHTTIRPDGHVVVIPGDVARLVGKVLDPGLFDVTSLIEQGYDDARSRDLPLIVRRDGGVRARAALGGALTEGRELRSIGAVAARQPKGQAFRVGAALSARRAVGVRHVWLDRRVRATALPTVAAPRLDRNLTQIGAPAAWKAGATGNGVKVAVLDTGADTSHPDLKDRVAEARNFSEAKDAVDRHGHGTHVAATVAGTGRASGGARRGVAPEAGLLVGKVLDDQGYGSDSNVIAGMEWAAPRARIVNMSLGGGPTDGTDPLSKALDGLAARHGTLFVVAAGNDGGIGSVGAPGTADSALTVGAVDAADALAGFSSRGPRVGRFAAKPEIVAPGVDIVAARAKGTAMGEPVDARHTRASGTSMAAPHVAGAAALLAQKHPDWTFDRLKAALVGSADPIRGDAFERGSGRLDAGTAVTSPLVALQTAPHAGTSAHPKYPALTANVSWTSRAGAVRAALSVRVLGRDGKTVTGAAKLSTDRLAVPAGGTATATLTVTPGRLRPGLYTAEVVADGGGARTRTPVTFHVEPPSHTLTVVATPPPGTPVEELSTFANVVNLDDFALFAESIEPTTDGSTKIRVPRGRYSVLGTLDDWTGDVQGHAVAGTPEVVVDRDRTVVLDGASAERATVGVQGTRTETTMLGLSAERVTGQAMTGVGVYSTDLAKEPVYARLTGKASTGSLSATLSSRQVADGAVYDGIHPFTGAPRHVITPAERERMARVHQRFAAFDGDTSKGLTEKRYGLSPNGSLLGGFEAESRVPAGSTRTDHLTPGLWLDEAFPEAVNNGDWVDQLPVTERRPGTSVTYTWGRQPLRPGPVSGNGLTASACAPPPVTRAPGNLRVALVDLQARPDGFDCGYFGPGPQDSDHPFKRNLTLYEGDRKIGERAASFGDFTLPKRAGTYRLTYDNDVAGFIPVSVRTSTAWTFRSSPSQRKVPLLQVDYDLGLDLNGRPSGKPATFDVSRVEGENTRVRDLKVWASLDDGTTWKAVPATGKGNRFTAQLPVVSAGQALSLRVAATDDGGSGVDQTIIRAHRVR</sequence>
<accession>A0A7W3LL98</accession>
<name>A0A7W3LL98_ACTNM</name>
<evidence type="ECO:0000256" key="1">
    <source>
        <dbReference type="ARBA" id="ARBA00011073"/>
    </source>
</evidence>
<dbReference type="EMBL" id="JACJIA010000002">
    <property type="protein sequence ID" value="MBA8950132.1"/>
    <property type="molecule type" value="Genomic_DNA"/>
</dbReference>
<gene>
    <name evidence="9" type="ORF">HNR61_001745</name>
</gene>
<evidence type="ECO:0000256" key="5">
    <source>
        <dbReference type="PIRSR" id="PIRSR615500-1"/>
    </source>
</evidence>
<dbReference type="InterPro" id="IPR015500">
    <property type="entry name" value="Peptidase_S8_subtilisin-rel"/>
</dbReference>
<evidence type="ECO:0000256" key="4">
    <source>
        <dbReference type="ARBA" id="ARBA00022825"/>
    </source>
</evidence>
<proteinExistence type="inferred from homology"/>
<dbReference type="SUPFAM" id="SSF52743">
    <property type="entry name" value="Subtilisin-like"/>
    <property type="match status" value="1"/>
</dbReference>
<protein>
    <submittedName>
        <fullName evidence="9">Subtilisin family serine protease</fullName>
    </submittedName>
</protein>
<dbReference type="Pfam" id="PF00082">
    <property type="entry name" value="Peptidase_S8"/>
    <property type="match status" value="1"/>
</dbReference>
<dbReference type="InterPro" id="IPR000209">
    <property type="entry name" value="Peptidase_S8/S53_dom"/>
</dbReference>
<comment type="similarity">
    <text evidence="1 6">Belongs to the peptidase S8 family.</text>
</comment>
<feature type="active site" description="Charge relay system" evidence="5 6">
    <location>
        <position position="236"/>
    </location>
</feature>
<keyword evidence="7" id="KW-0732">Signal</keyword>
<organism evidence="9 10">
    <name type="scientific">Actinomadura namibiensis</name>
    <dbReference type="NCBI Taxonomy" id="182080"/>
    <lineage>
        <taxon>Bacteria</taxon>
        <taxon>Bacillati</taxon>
        <taxon>Actinomycetota</taxon>
        <taxon>Actinomycetes</taxon>
        <taxon>Streptosporangiales</taxon>
        <taxon>Thermomonosporaceae</taxon>
        <taxon>Actinomadura</taxon>
    </lineage>
</organism>
<dbReference type="RefSeq" id="WP_182842601.1">
    <property type="nucleotide sequence ID" value="NZ_JACJIA010000002.1"/>
</dbReference>
<dbReference type="GO" id="GO:0006508">
    <property type="term" value="P:proteolysis"/>
    <property type="evidence" value="ECO:0007669"/>
    <property type="project" value="UniProtKB-KW"/>
</dbReference>
<feature type="domain" description="Peptidase S8/S53" evidence="8">
    <location>
        <begin position="227"/>
        <end position="477"/>
    </location>
</feature>